<sequence>QVNDTMLKVTAVKQERDGRGSTQREFRREIGLPDGADPKNLTNTLDNDGILTINIPV</sequence>
<dbReference type="PROSITE" id="PS01031">
    <property type="entry name" value="SHSP"/>
    <property type="match status" value="1"/>
</dbReference>
<feature type="domain" description="SHSP" evidence="4">
    <location>
        <begin position="1"/>
        <end position="57"/>
    </location>
</feature>
<dbReference type="SUPFAM" id="SSF49764">
    <property type="entry name" value="HSP20-like chaperones"/>
    <property type="match status" value="1"/>
</dbReference>
<protein>
    <recommendedName>
        <fullName evidence="4">SHSP domain-containing protein</fullName>
    </recommendedName>
</protein>
<reference evidence="7" key="1">
    <citation type="submission" date="2021-02" db="EMBL/GenBank/DDBJ databases">
        <authorList>
            <person name="Nowell W R."/>
        </authorList>
    </citation>
    <scope>NUCLEOTIDE SEQUENCE</scope>
</reference>
<dbReference type="GO" id="GO:0042026">
    <property type="term" value="P:protein refolding"/>
    <property type="evidence" value="ECO:0007669"/>
    <property type="project" value="TreeGrafter"/>
</dbReference>
<evidence type="ECO:0000256" key="2">
    <source>
        <dbReference type="RuleBase" id="RU003616"/>
    </source>
</evidence>
<dbReference type="PANTHER" id="PTHR45640">
    <property type="entry name" value="HEAT SHOCK PROTEIN HSP-12.2-RELATED"/>
    <property type="match status" value="1"/>
</dbReference>
<dbReference type="InterPro" id="IPR001436">
    <property type="entry name" value="Alpha-crystallin/sHSP_animal"/>
</dbReference>
<feature type="non-terminal residue" evidence="7">
    <location>
        <position position="1"/>
    </location>
</feature>
<dbReference type="GO" id="GO:0005737">
    <property type="term" value="C:cytoplasm"/>
    <property type="evidence" value="ECO:0007669"/>
    <property type="project" value="TreeGrafter"/>
</dbReference>
<dbReference type="EMBL" id="CAJOBJ010223900">
    <property type="protein sequence ID" value="CAF5039239.1"/>
    <property type="molecule type" value="Genomic_DNA"/>
</dbReference>
<dbReference type="InterPro" id="IPR008978">
    <property type="entry name" value="HSP20-like_chaperone"/>
</dbReference>
<organism evidence="7 9">
    <name type="scientific">Rotaria magnacalcarata</name>
    <dbReference type="NCBI Taxonomy" id="392030"/>
    <lineage>
        <taxon>Eukaryota</taxon>
        <taxon>Metazoa</taxon>
        <taxon>Spiralia</taxon>
        <taxon>Gnathifera</taxon>
        <taxon>Rotifera</taxon>
        <taxon>Eurotatoria</taxon>
        <taxon>Bdelloidea</taxon>
        <taxon>Philodinida</taxon>
        <taxon>Philodinidae</taxon>
        <taxon>Rotaria</taxon>
    </lineage>
</organism>
<feature type="region of interest" description="Disordered" evidence="3">
    <location>
        <begin position="1"/>
        <end position="24"/>
    </location>
</feature>
<dbReference type="PANTHER" id="PTHR45640:SF26">
    <property type="entry name" value="RE23625P"/>
    <property type="match status" value="1"/>
</dbReference>
<dbReference type="AlphaFoldDB" id="A0A8S3DT84"/>
<dbReference type="EMBL" id="CAJOBH010160979">
    <property type="protein sequence ID" value="CAF4878548.1"/>
    <property type="molecule type" value="Genomic_DNA"/>
</dbReference>
<name>A0A8S3DT84_9BILA</name>
<dbReference type="Pfam" id="PF00011">
    <property type="entry name" value="HSP20"/>
    <property type="match status" value="1"/>
</dbReference>
<dbReference type="CDD" id="cd06526">
    <property type="entry name" value="metazoan_ACD"/>
    <property type="match status" value="1"/>
</dbReference>
<dbReference type="GO" id="GO:0051082">
    <property type="term" value="F:unfolded protein binding"/>
    <property type="evidence" value="ECO:0007669"/>
    <property type="project" value="TreeGrafter"/>
</dbReference>
<feature type="compositionally biased region" description="Basic and acidic residues" evidence="3">
    <location>
        <begin position="13"/>
        <end position="24"/>
    </location>
</feature>
<dbReference type="Proteomes" id="UP000681720">
    <property type="component" value="Unassembled WGS sequence"/>
</dbReference>
<evidence type="ECO:0000313" key="6">
    <source>
        <dbReference type="EMBL" id="CAF4878548.1"/>
    </source>
</evidence>
<comment type="similarity">
    <text evidence="1 2">Belongs to the small heat shock protein (HSP20) family.</text>
</comment>
<proteinExistence type="inferred from homology"/>
<evidence type="ECO:0000259" key="4">
    <source>
        <dbReference type="PROSITE" id="PS01031"/>
    </source>
</evidence>
<evidence type="ECO:0000256" key="3">
    <source>
        <dbReference type="SAM" id="MobiDB-lite"/>
    </source>
</evidence>
<dbReference type="Proteomes" id="UP000681967">
    <property type="component" value="Unassembled WGS sequence"/>
</dbReference>
<evidence type="ECO:0000313" key="7">
    <source>
        <dbReference type="EMBL" id="CAF5039239.1"/>
    </source>
</evidence>
<evidence type="ECO:0000256" key="1">
    <source>
        <dbReference type="PROSITE-ProRule" id="PRU00285"/>
    </source>
</evidence>
<evidence type="ECO:0000313" key="9">
    <source>
        <dbReference type="Proteomes" id="UP000681720"/>
    </source>
</evidence>
<dbReference type="InterPro" id="IPR002068">
    <property type="entry name" value="A-crystallin/Hsp20_dom"/>
</dbReference>
<accession>A0A8S3DT84</accession>
<dbReference type="Gene3D" id="2.60.40.790">
    <property type="match status" value="1"/>
</dbReference>
<comment type="caution">
    <text evidence="7">The sequence shown here is derived from an EMBL/GenBank/DDBJ whole genome shotgun (WGS) entry which is preliminary data.</text>
</comment>
<feature type="non-terminal residue" evidence="7">
    <location>
        <position position="57"/>
    </location>
</feature>
<evidence type="ECO:0000313" key="8">
    <source>
        <dbReference type="EMBL" id="CAF5055549.1"/>
    </source>
</evidence>
<dbReference type="GO" id="GO:0009408">
    <property type="term" value="P:response to heat"/>
    <property type="evidence" value="ECO:0007669"/>
    <property type="project" value="TreeGrafter"/>
</dbReference>
<evidence type="ECO:0000313" key="5">
    <source>
        <dbReference type="EMBL" id="CAF4862886.1"/>
    </source>
</evidence>
<gene>
    <name evidence="5" type="ORF">BYL167_LOCUS50638</name>
    <name evidence="6" type="ORF">BYL167_LOCUS51252</name>
    <name evidence="7" type="ORF">GIL414_LOCUS59328</name>
    <name evidence="8" type="ORF">GIL414_LOCUS60212</name>
</gene>
<dbReference type="EMBL" id="CAJOBJ010231362">
    <property type="protein sequence ID" value="CAF5055549.1"/>
    <property type="molecule type" value="Genomic_DNA"/>
</dbReference>
<dbReference type="GO" id="GO:0005634">
    <property type="term" value="C:nucleus"/>
    <property type="evidence" value="ECO:0007669"/>
    <property type="project" value="TreeGrafter"/>
</dbReference>
<dbReference type="EMBL" id="CAJOBH010156120">
    <property type="protein sequence ID" value="CAF4862886.1"/>
    <property type="molecule type" value="Genomic_DNA"/>
</dbReference>